<dbReference type="PANTHER" id="PTHR43237">
    <property type="entry name" value="NADP-DEPENDENT MALIC ENZYME"/>
    <property type="match status" value="1"/>
</dbReference>
<dbReference type="InterPro" id="IPR012302">
    <property type="entry name" value="Malic_NAD-bd"/>
</dbReference>
<dbReference type="InterPro" id="IPR051674">
    <property type="entry name" value="Malate_Decarboxylase"/>
</dbReference>
<reference evidence="4" key="1">
    <citation type="journal article" date="2014" name="Front. Microbiol.">
        <title>High frequency of phylogenetically diverse reductive dehalogenase-homologous genes in deep subseafloor sedimentary metagenomes.</title>
        <authorList>
            <person name="Kawai M."/>
            <person name="Futagami T."/>
            <person name="Toyoda A."/>
            <person name="Takaki Y."/>
            <person name="Nishi S."/>
            <person name="Hori S."/>
            <person name="Arai W."/>
            <person name="Tsubouchi T."/>
            <person name="Morono Y."/>
            <person name="Uchiyama I."/>
            <person name="Ito T."/>
            <person name="Fujiyama A."/>
            <person name="Inagaki F."/>
            <person name="Takami H."/>
        </authorList>
    </citation>
    <scope>NUCLEOTIDE SEQUENCE</scope>
    <source>
        <strain evidence="4">Expedition CK06-06</strain>
    </source>
</reference>
<comment type="caution">
    <text evidence="4">The sequence shown here is derived from an EMBL/GenBank/DDBJ whole genome shotgun (WGS) entry which is preliminary data.</text>
</comment>
<dbReference type="InterPro" id="IPR036291">
    <property type="entry name" value="NAD(P)-bd_dom_sf"/>
</dbReference>
<dbReference type="GO" id="GO:0051287">
    <property type="term" value="F:NAD binding"/>
    <property type="evidence" value="ECO:0007669"/>
    <property type="project" value="InterPro"/>
</dbReference>
<keyword evidence="2" id="KW-0472">Membrane</keyword>
<keyword evidence="1" id="KW-0560">Oxidoreductase</keyword>
<evidence type="ECO:0000259" key="3">
    <source>
        <dbReference type="SMART" id="SM00919"/>
    </source>
</evidence>
<feature type="non-terminal residue" evidence="4">
    <location>
        <position position="1"/>
    </location>
</feature>
<sequence length="104" mass="11220">LKIYRKDITEVKIVINGAGAAGTSIVNLLNCISATDIIVCDSEGIIYKGREGLNTAKQRLAELTNPNNIKGDLSCALEDADVFIGVSVANIQLIFTYSFLFLII</sequence>
<feature type="domain" description="Malic enzyme NAD-binding" evidence="3">
    <location>
        <begin position="1"/>
        <end position="104"/>
    </location>
</feature>
<accession>X1LC45</accession>
<dbReference type="SMART" id="SM00919">
    <property type="entry name" value="Malic_M"/>
    <property type="match status" value="1"/>
</dbReference>
<evidence type="ECO:0000256" key="2">
    <source>
        <dbReference type="SAM" id="Phobius"/>
    </source>
</evidence>
<evidence type="ECO:0000256" key="1">
    <source>
        <dbReference type="ARBA" id="ARBA00023002"/>
    </source>
</evidence>
<dbReference type="AlphaFoldDB" id="X1LC45"/>
<dbReference type="EMBL" id="BARV01005628">
    <property type="protein sequence ID" value="GAI16668.1"/>
    <property type="molecule type" value="Genomic_DNA"/>
</dbReference>
<evidence type="ECO:0000313" key="4">
    <source>
        <dbReference type="EMBL" id="GAI16668.1"/>
    </source>
</evidence>
<keyword evidence="2" id="KW-1133">Transmembrane helix</keyword>
<dbReference type="PANTHER" id="PTHR43237:SF4">
    <property type="entry name" value="NADP-DEPENDENT MALIC ENZYME"/>
    <property type="match status" value="1"/>
</dbReference>
<dbReference type="GO" id="GO:0016491">
    <property type="term" value="F:oxidoreductase activity"/>
    <property type="evidence" value="ECO:0007669"/>
    <property type="project" value="UniProtKB-KW"/>
</dbReference>
<dbReference type="Gene3D" id="3.40.50.720">
    <property type="entry name" value="NAD(P)-binding Rossmann-like Domain"/>
    <property type="match status" value="1"/>
</dbReference>
<keyword evidence="2" id="KW-0812">Transmembrane</keyword>
<name>X1LC45_9ZZZZ</name>
<dbReference type="SUPFAM" id="SSF51735">
    <property type="entry name" value="NAD(P)-binding Rossmann-fold domains"/>
    <property type="match status" value="1"/>
</dbReference>
<organism evidence="4">
    <name type="scientific">marine sediment metagenome</name>
    <dbReference type="NCBI Taxonomy" id="412755"/>
    <lineage>
        <taxon>unclassified sequences</taxon>
        <taxon>metagenomes</taxon>
        <taxon>ecological metagenomes</taxon>
    </lineage>
</organism>
<feature type="transmembrane region" description="Helical" evidence="2">
    <location>
        <begin position="82"/>
        <end position="103"/>
    </location>
</feature>
<proteinExistence type="predicted"/>
<protein>
    <recommendedName>
        <fullName evidence="3">Malic enzyme NAD-binding domain-containing protein</fullName>
    </recommendedName>
</protein>
<gene>
    <name evidence="4" type="ORF">S06H3_11541</name>
</gene>